<feature type="domain" description="Methyltransferase type 11" evidence="1">
    <location>
        <begin position="72"/>
        <end position="165"/>
    </location>
</feature>
<reference evidence="2" key="1">
    <citation type="submission" date="2019-06" db="EMBL/GenBank/DDBJ databases">
        <authorList>
            <consortium name="Wellcome Sanger Institute Data Sharing"/>
        </authorList>
    </citation>
    <scope>NUCLEOTIDE SEQUENCE [LARGE SCALE GENOMIC DNA]</scope>
</reference>
<keyword evidence="3" id="KW-1185">Reference proteome</keyword>
<organism evidence="2 3">
    <name type="scientific">Myripristis murdjan</name>
    <name type="common">pinecone soldierfish</name>
    <dbReference type="NCBI Taxonomy" id="586833"/>
    <lineage>
        <taxon>Eukaryota</taxon>
        <taxon>Metazoa</taxon>
        <taxon>Chordata</taxon>
        <taxon>Craniata</taxon>
        <taxon>Vertebrata</taxon>
        <taxon>Euteleostomi</taxon>
        <taxon>Actinopterygii</taxon>
        <taxon>Neopterygii</taxon>
        <taxon>Teleostei</taxon>
        <taxon>Neoteleostei</taxon>
        <taxon>Acanthomorphata</taxon>
        <taxon>Holocentriformes</taxon>
        <taxon>Holocentridae</taxon>
        <taxon>Myripristis</taxon>
    </lineage>
</organism>
<protein>
    <submittedName>
        <fullName evidence="2">Methyltransferase like 27</fullName>
    </submittedName>
</protein>
<sequence>MMSAENWTFENVKAVILSAHKNTTSSNKIAFYDNWAENYDQDVAILDFRAPRLAVKSIDSHFAGDREAAVVLDVACGTGQVAKLMKRHGFRHFVGIDGSRGMMELAKKTELYQDLKQCMLGEEPLPVQWGSFDVVMIIGALSIGHVPVSVVRELCKATKPGGYICMATRSNYDHLEYKAALECELKRMEEEGLWVCVDKTEVEDWEKAVSEKEEGLWVCVGKTEVED</sequence>
<dbReference type="GO" id="GO:0008757">
    <property type="term" value="F:S-adenosylmethionine-dependent methyltransferase activity"/>
    <property type="evidence" value="ECO:0007669"/>
    <property type="project" value="InterPro"/>
</dbReference>
<dbReference type="FunCoup" id="A0A667ZA46">
    <property type="interactions" value="3"/>
</dbReference>
<name>A0A667ZA46_9TELE</name>
<dbReference type="GeneTree" id="ENSGT00530000063975"/>
<evidence type="ECO:0000313" key="3">
    <source>
        <dbReference type="Proteomes" id="UP000472263"/>
    </source>
</evidence>
<accession>A0A667ZA46</accession>
<dbReference type="Gene3D" id="3.40.50.150">
    <property type="entry name" value="Vaccinia Virus protein VP39"/>
    <property type="match status" value="1"/>
</dbReference>
<dbReference type="SUPFAM" id="SSF53335">
    <property type="entry name" value="S-adenosyl-L-methionine-dependent methyltransferases"/>
    <property type="match status" value="1"/>
</dbReference>
<dbReference type="PANTHER" id="PTHR43591">
    <property type="entry name" value="METHYLTRANSFERASE"/>
    <property type="match status" value="1"/>
</dbReference>
<proteinExistence type="predicted"/>
<evidence type="ECO:0000259" key="1">
    <source>
        <dbReference type="Pfam" id="PF08241"/>
    </source>
</evidence>
<gene>
    <name evidence="2" type="primary">LOC115368988</name>
</gene>
<dbReference type="Ensembl" id="ENSMMDT00005030492.1">
    <property type="protein sequence ID" value="ENSMMDP00005029796.1"/>
    <property type="gene ID" value="ENSMMDG00005014150.1"/>
</dbReference>
<dbReference type="Pfam" id="PF08241">
    <property type="entry name" value="Methyltransf_11"/>
    <property type="match status" value="1"/>
</dbReference>
<dbReference type="CDD" id="cd02440">
    <property type="entry name" value="AdoMet_MTases"/>
    <property type="match status" value="1"/>
</dbReference>
<dbReference type="PANTHER" id="PTHR43591:SF101">
    <property type="entry name" value="METHYLTRANSFERASE-LIKE PROTEIN 27"/>
    <property type="match status" value="1"/>
</dbReference>
<reference evidence="2" key="3">
    <citation type="submission" date="2025-09" db="UniProtKB">
        <authorList>
            <consortium name="Ensembl"/>
        </authorList>
    </citation>
    <scope>IDENTIFICATION</scope>
</reference>
<dbReference type="InParanoid" id="A0A667ZA46"/>
<evidence type="ECO:0000313" key="2">
    <source>
        <dbReference type="Ensembl" id="ENSMMDP00005029796.1"/>
    </source>
</evidence>
<dbReference type="InterPro" id="IPR013216">
    <property type="entry name" value="Methyltransf_11"/>
</dbReference>
<reference evidence="2" key="2">
    <citation type="submission" date="2025-08" db="UniProtKB">
        <authorList>
            <consortium name="Ensembl"/>
        </authorList>
    </citation>
    <scope>IDENTIFICATION</scope>
</reference>
<dbReference type="InterPro" id="IPR029063">
    <property type="entry name" value="SAM-dependent_MTases_sf"/>
</dbReference>
<dbReference type="Proteomes" id="UP000472263">
    <property type="component" value="Chromosome 12"/>
</dbReference>
<dbReference type="AlphaFoldDB" id="A0A667ZA46"/>